<proteinExistence type="predicted"/>
<evidence type="ECO:0000256" key="5">
    <source>
        <dbReference type="ARBA" id="ARBA00022777"/>
    </source>
</evidence>
<keyword evidence="5" id="KW-0418">Kinase</keyword>
<dbReference type="PANTHER" id="PTHR43711">
    <property type="entry name" value="TWO-COMPONENT HISTIDINE KINASE"/>
    <property type="match status" value="1"/>
</dbReference>
<evidence type="ECO:0000313" key="10">
    <source>
        <dbReference type="Proteomes" id="UP000192917"/>
    </source>
</evidence>
<dbReference type="InterPro" id="IPR005467">
    <property type="entry name" value="His_kinase_dom"/>
</dbReference>
<dbReference type="InterPro" id="IPR003594">
    <property type="entry name" value="HATPase_dom"/>
</dbReference>
<evidence type="ECO:0000259" key="7">
    <source>
        <dbReference type="PROSITE" id="PS50109"/>
    </source>
</evidence>
<dbReference type="InterPro" id="IPR000014">
    <property type="entry name" value="PAS"/>
</dbReference>
<dbReference type="SUPFAM" id="SSF55785">
    <property type="entry name" value="PYP-like sensor domain (PAS domain)"/>
    <property type="match status" value="3"/>
</dbReference>
<dbReference type="PANTHER" id="PTHR43711:SF31">
    <property type="entry name" value="HISTIDINE KINASE"/>
    <property type="match status" value="1"/>
</dbReference>
<evidence type="ECO:0000256" key="4">
    <source>
        <dbReference type="ARBA" id="ARBA00022679"/>
    </source>
</evidence>
<dbReference type="NCBIfam" id="TIGR00229">
    <property type="entry name" value="sensory_box"/>
    <property type="match status" value="1"/>
</dbReference>
<feature type="domain" description="Histidine kinase" evidence="7">
    <location>
        <begin position="470"/>
        <end position="690"/>
    </location>
</feature>
<reference evidence="9 10" key="1">
    <citation type="submission" date="2017-04" db="EMBL/GenBank/DDBJ databases">
        <authorList>
            <person name="Afonso C.L."/>
            <person name="Miller P.J."/>
            <person name="Scott M.A."/>
            <person name="Spackman E."/>
            <person name="Goraichik I."/>
            <person name="Dimitrov K.M."/>
            <person name="Suarez D.L."/>
            <person name="Swayne D.E."/>
        </authorList>
    </citation>
    <scope>NUCLEOTIDE SEQUENCE [LARGE SCALE GENOMIC DNA]</scope>
    <source>
        <strain evidence="9 10">USBA 355</strain>
    </source>
</reference>
<dbReference type="SMART" id="SM00388">
    <property type="entry name" value="HisKA"/>
    <property type="match status" value="1"/>
</dbReference>
<evidence type="ECO:0000256" key="1">
    <source>
        <dbReference type="ARBA" id="ARBA00000085"/>
    </source>
</evidence>
<dbReference type="PROSITE" id="PS50112">
    <property type="entry name" value="PAS"/>
    <property type="match status" value="1"/>
</dbReference>
<dbReference type="AlphaFoldDB" id="A0A1Y6BB21"/>
<organism evidence="9 10">
    <name type="scientific">Tistlia consotensis USBA 355</name>
    <dbReference type="NCBI Taxonomy" id="560819"/>
    <lineage>
        <taxon>Bacteria</taxon>
        <taxon>Pseudomonadati</taxon>
        <taxon>Pseudomonadota</taxon>
        <taxon>Alphaproteobacteria</taxon>
        <taxon>Rhodospirillales</taxon>
        <taxon>Rhodovibrionaceae</taxon>
        <taxon>Tistlia</taxon>
    </lineage>
</organism>
<comment type="catalytic activity">
    <reaction evidence="1">
        <text>ATP + protein L-histidine = ADP + protein N-phospho-L-histidine.</text>
        <dbReference type="EC" id="2.7.13.3"/>
    </reaction>
</comment>
<keyword evidence="10" id="KW-1185">Reference proteome</keyword>
<dbReference type="EC" id="2.7.13.3" evidence="2"/>
<dbReference type="FunFam" id="3.30.565.10:FF:000006">
    <property type="entry name" value="Sensor histidine kinase WalK"/>
    <property type="match status" value="1"/>
</dbReference>
<keyword evidence="4" id="KW-0808">Transferase</keyword>
<dbReference type="RefSeq" id="WP_085120963.1">
    <property type="nucleotide sequence ID" value="NZ_FWZX01000001.1"/>
</dbReference>
<dbReference type="SUPFAM" id="SSF47384">
    <property type="entry name" value="Homodimeric domain of signal transducing histidine kinase"/>
    <property type="match status" value="1"/>
</dbReference>
<dbReference type="SMART" id="SM00091">
    <property type="entry name" value="PAS"/>
    <property type="match status" value="3"/>
</dbReference>
<dbReference type="STRING" id="560819.SAMN05428998_101642"/>
<dbReference type="InterPro" id="IPR036890">
    <property type="entry name" value="HATPase_C_sf"/>
</dbReference>
<dbReference type="Gene3D" id="1.10.287.130">
    <property type="match status" value="1"/>
</dbReference>
<dbReference type="SMART" id="SM00387">
    <property type="entry name" value="HATPase_c"/>
    <property type="match status" value="1"/>
</dbReference>
<dbReference type="InterPro" id="IPR004358">
    <property type="entry name" value="Sig_transdc_His_kin-like_C"/>
</dbReference>
<feature type="domain" description="PAS" evidence="8">
    <location>
        <begin position="76"/>
        <end position="147"/>
    </location>
</feature>
<dbReference type="Pfam" id="PF08448">
    <property type="entry name" value="PAS_4"/>
    <property type="match status" value="1"/>
</dbReference>
<evidence type="ECO:0000256" key="6">
    <source>
        <dbReference type="ARBA" id="ARBA00023012"/>
    </source>
</evidence>
<keyword evidence="3" id="KW-0597">Phosphoprotein</keyword>
<accession>A0A1Y6BB21</accession>
<dbReference type="InterPro" id="IPR035965">
    <property type="entry name" value="PAS-like_dom_sf"/>
</dbReference>
<sequence length="702" mass="78060">MDGLPVIVALALLACVLLAVALLLRGRLRALGERSGELERRLAESGAALAAAGRESAEREAGNEALSAERDRQAAEASRLAALLDALPQPIWARDETMRVTYSNRAYRRAVGAERDAAAINGASAELFEGGDLSESLRLGKRVLAEGGTSHARFHAVIDGERRLLEVSQSRLEAGGLLATARDLTDWEEMKGELARHVAAEREVLEKLGVGIAILGGDLHVRFHNTAYLRLWKLDEAFLSGEPHMGEVLDRLREQRRLPEQVDFTEFRRQYLRRLQTLIEPFEELEHLPDGTTVRVSVHPHPFGGVLVTYEDVTDTLKLERTYNTLLEVQRATLDNLYEGVAVYGGDGRLKLSNPAFQRIWNLPDELLAREPHVRELVLAARDLYDISEARWPEYLERLVGRVTEPEPRTGRRERADGSVIDFAQVPLPDGACLYTFLDVTDSTMVERALRDRNDALETTDRLKSEFLANISYELRTPLNAIVGFAEILQKQYFGELNERQLDYSQAIVESSQRLIGLINDILDLASIEAGYLRLDQSPVDLHALLVAAQNLWRERARARGLDLVLDCPENIGALECDERRMTQALFNLLSNAFKFTPEGGTITLSAERVEGEVRISVSDTGIGIPLQDQARVFGKFERVDYSGSRGRQPGAGLGLSLVKSLIELHGGWIEMESAVDLGTKVICHLPAKPQVAREPERLAGQ</sequence>
<dbReference type="GO" id="GO:0000155">
    <property type="term" value="F:phosphorelay sensor kinase activity"/>
    <property type="evidence" value="ECO:0007669"/>
    <property type="project" value="InterPro"/>
</dbReference>
<dbReference type="PRINTS" id="PR00344">
    <property type="entry name" value="BCTRLSENSOR"/>
</dbReference>
<dbReference type="SUPFAM" id="SSF55874">
    <property type="entry name" value="ATPase domain of HSP90 chaperone/DNA topoisomerase II/histidine kinase"/>
    <property type="match status" value="1"/>
</dbReference>
<dbReference type="InterPro" id="IPR036097">
    <property type="entry name" value="HisK_dim/P_sf"/>
</dbReference>
<gene>
    <name evidence="9" type="ORF">SAMN05428998_101642</name>
</gene>
<dbReference type="EMBL" id="FWZX01000001">
    <property type="protein sequence ID" value="SME94102.1"/>
    <property type="molecule type" value="Genomic_DNA"/>
</dbReference>
<dbReference type="Pfam" id="PF00512">
    <property type="entry name" value="HisKA"/>
    <property type="match status" value="1"/>
</dbReference>
<dbReference type="CDD" id="cd00082">
    <property type="entry name" value="HisKA"/>
    <property type="match status" value="1"/>
</dbReference>
<keyword evidence="6" id="KW-0902">Two-component regulatory system</keyword>
<dbReference type="Gene3D" id="3.30.450.20">
    <property type="entry name" value="PAS domain"/>
    <property type="match status" value="3"/>
</dbReference>
<evidence type="ECO:0000256" key="3">
    <source>
        <dbReference type="ARBA" id="ARBA00022553"/>
    </source>
</evidence>
<protein>
    <recommendedName>
        <fullName evidence="2">histidine kinase</fullName>
        <ecNumber evidence="2">2.7.13.3</ecNumber>
    </recommendedName>
</protein>
<dbReference type="Pfam" id="PF02518">
    <property type="entry name" value="HATPase_c"/>
    <property type="match status" value="1"/>
</dbReference>
<dbReference type="CDD" id="cd16922">
    <property type="entry name" value="HATPase_EvgS-ArcB-TorS-like"/>
    <property type="match status" value="1"/>
</dbReference>
<dbReference type="Gene3D" id="3.30.565.10">
    <property type="entry name" value="Histidine kinase-like ATPase, C-terminal domain"/>
    <property type="match status" value="1"/>
</dbReference>
<dbReference type="InterPro" id="IPR003661">
    <property type="entry name" value="HisK_dim/P_dom"/>
</dbReference>
<name>A0A1Y6BB21_9PROT</name>
<dbReference type="InterPro" id="IPR050736">
    <property type="entry name" value="Sensor_HK_Regulatory"/>
</dbReference>
<evidence type="ECO:0000259" key="8">
    <source>
        <dbReference type="PROSITE" id="PS50112"/>
    </source>
</evidence>
<dbReference type="InterPro" id="IPR013656">
    <property type="entry name" value="PAS_4"/>
</dbReference>
<evidence type="ECO:0000313" key="9">
    <source>
        <dbReference type="EMBL" id="SME94102.1"/>
    </source>
</evidence>
<dbReference type="Pfam" id="PF12860">
    <property type="entry name" value="PAS_7"/>
    <property type="match status" value="2"/>
</dbReference>
<dbReference type="Proteomes" id="UP000192917">
    <property type="component" value="Unassembled WGS sequence"/>
</dbReference>
<dbReference type="PROSITE" id="PS50109">
    <property type="entry name" value="HIS_KIN"/>
    <property type="match status" value="1"/>
</dbReference>
<evidence type="ECO:0000256" key="2">
    <source>
        <dbReference type="ARBA" id="ARBA00012438"/>
    </source>
</evidence>